<keyword evidence="7 15" id="KW-0808">Transferase</keyword>
<evidence type="ECO:0000256" key="1">
    <source>
        <dbReference type="ARBA" id="ARBA00004515"/>
    </source>
</evidence>
<dbReference type="SUPFAM" id="SSF56112">
    <property type="entry name" value="Protein kinase-like (PK-like)"/>
    <property type="match status" value="1"/>
</dbReference>
<keyword evidence="6 15" id="KW-0997">Cell inner membrane</keyword>
<reference evidence="16 17" key="1">
    <citation type="submission" date="2016-06" db="EMBL/GenBank/DDBJ databases">
        <title>Complete genome sequence of a deep-branching marine Gamma Proteobacterium Woeseia oceani type strain XK5.</title>
        <authorList>
            <person name="Mu D."/>
            <person name="Du Z."/>
        </authorList>
    </citation>
    <scope>NUCLEOTIDE SEQUENCE [LARGE SCALE GENOMIC DNA]</scope>
    <source>
        <strain evidence="16 17">XK5</strain>
    </source>
</reference>
<keyword evidence="9 15" id="KW-0418">Kinase</keyword>
<evidence type="ECO:0000256" key="12">
    <source>
        <dbReference type="ARBA" id="ARBA00023136"/>
    </source>
</evidence>
<dbReference type="InterPro" id="IPR022826">
    <property type="entry name" value="KDO_kinase"/>
</dbReference>
<dbReference type="GO" id="GO:0016301">
    <property type="term" value="F:kinase activity"/>
    <property type="evidence" value="ECO:0007669"/>
    <property type="project" value="UniProtKB-KW"/>
</dbReference>
<protein>
    <recommendedName>
        <fullName evidence="13 15">3-deoxy-D-manno-octulosonic acid kinase</fullName>
        <shortName evidence="15">Kdo kinase</shortName>
        <ecNumber evidence="4 15">2.7.1.166</ecNumber>
    </recommendedName>
</protein>
<evidence type="ECO:0000256" key="6">
    <source>
        <dbReference type="ARBA" id="ARBA00022519"/>
    </source>
</evidence>
<dbReference type="GO" id="GO:0016773">
    <property type="term" value="F:phosphotransferase activity, alcohol group as acceptor"/>
    <property type="evidence" value="ECO:0007669"/>
    <property type="project" value="UniProtKB-UniRule"/>
</dbReference>
<comment type="function">
    <text evidence="15">Catalyzes the ATP-dependent phosphorylation of the 3-deoxy-D-manno-octulosonic acid (Kdo) residue in Kdo-lipid IV(A) at the 4-OH position.</text>
</comment>
<feature type="active site" evidence="15">
    <location>
        <position position="170"/>
    </location>
</feature>
<dbReference type="UniPathway" id="UPA00958"/>
<evidence type="ECO:0000313" key="16">
    <source>
        <dbReference type="EMBL" id="ANO50330.1"/>
    </source>
</evidence>
<organism evidence="16 17">
    <name type="scientific">Woeseia oceani</name>
    <dbReference type="NCBI Taxonomy" id="1548547"/>
    <lineage>
        <taxon>Bacteria</taxon>
        <taxon>Pseudomonadati</taxon>
        <taxon>Pseudomonadota</taxon>
        <taxon>Gammaproteobacteria</taxon>
        <taxon>Woeseiales</taxon>
        <taxon>Woeseiaceae</taxon>
        <taxon>Woeseia</taxon>
    </lineage>
</organism>
<comment type="similarity">
    <text evidence="3 15">Belongs to the protein kinase superfamily. KdkA/RfaP family.</text>
</comment>
<dbReference type="AlphaFoldDB" id="A0A193LCR9"/>
<evidence type="ECO:0000256" key="2">
    <source>
        <dbReference type="ARBA" id="ARBA00004713"/>
    </source>
</evidence>
<evidence type="ECO:0000256" key="8">
    <source>
        <dbReference type="ARBA" id="ARBA00022741"/>
    </source>
</evidence>
<dbReference type="Gene3D" id="1.10.510.10">
    <property type="entry name" value="Transferase(Phosphotransferase) domain 1"/>
    <property type="match status" value="1"/>
</dbReference>
<dbReference type="GO" id="GO:0005886">
    <property type="term" value="C:plasma membrane"/>
    <property type="evidence" value="ECO:0007669"/>
    <property type="project" value="UniProtKB-SubCell"/>
</dbReference>
<evidence type="ECO:0000256" key="7">
    <source>
        <dbReference type="ARBA" id="ARBA00022679"/>
    </source>
</evidence>
<keyword evidence="11 15" id="KW-0448">Lipopolysaccharide biosynthesis</keyword>
<evidence type="ECO:0000256" key="3">
    <source>
        <dbReference type="ARBA" id="ARBA00010327"/>
    </source>
</evidence>
<dbReference type="HAMAP" id="MF_00521">
    <property type="entry name" value="KDO_kinase"/>
    <property type="match status" value="1"/>
</dbReference>
<keyword evidence="17" id="KW-1185">Reference proteome</keyword>
<name>A0A193LCR9_9GAMM</name>
<dbReference type="KEGG" id="woc:BA177_03070"/>
<keyword evidence="5 15" id="KW-1003">Cell membrane</keyword>
<keyword evidence="10 15" id="KW-0067">ATP-binding</keyword>
<evidence type="ECO:0000313" key="17">
    <source>
        <dbReference type="Proteomes" id="UP000092695"/>
    </source>
</evidence>
<comment type="catalytic activity">
    <reaction evidence="14 15">
        <text>an alpha-Kdo-(2-&gt;6)-lipid IVA + ATP = a 4-O-phospho-alpha-Kdo-(2-&gt;6)-lipid IVA + ADP + H(+)</text>
        <dbReference type="Rhea" id="RHEA:74271"/>
        <dbReference type="ChEBI" id="CHEBI:15378"/>
        <dbReference type="ChEBI" id="CHEBI:30616"/>
        <dbReference type="ChEBI" id="CHEBI:176428"/>
        <dbReference type="ChEBI" id="CHEBI:193140"/>
        <dbReference type="ChEBI" id="CHEBI:456216"/>
        <dbReference type="EC" id="2.7.1.166"/>
    </reaction>
</comment>
<dbReference type="EC" id="2.7.1.166" evidence="4 15"/>
<sequence>MSDTVEKTKTGAILYDTAILNHISDEQFHARGWRESRPVQGNLRSAGRGQTLFVSDGSNEFVLRHFVRGGLVGRLVRDVYVWTGEERTRPFMEWRLLYKMRALGLPVPQPVAARYRRAGTFYSADLLTLRVPGIEPLSQRLKGREVSPLFWSKLGAGLQRFHQHGICHADLNAYNVQIDAEDELCLLDFDRGSMRAPGAWQAKNLARLHRSLRKIRGLDPAINWNEGFWQQLLDGYFQASRSA</sequence>
<dbReference type="RefSeq" id="WP_068612695.1">
    <property type="nucleotide sequence ID" value="NZ_CP016268.1"/>
</dbReference>
<comment type="subcellular location">
    <subcellularLocation>
        <location evidence="1 15">Cell inner membrane</location>
        <topology evidence="1 15">Peripheral membrane protein</topology>
        <orientation evidence="1 15">Cytoplasmic side</orientation>
    </subcellularLocation>
</comment>
<gene>
    <name evidence="15" type="primary">kdkA</name>
    <name evidence="16" type="ORF">BA177_03070</name>
</gene>
<dbReference type="GO" id="GO:0005524">
    <property type="term" value="F:ATP binding"/>
    <property type="evidence" value="ECO:0007669"/>
    <property type="project" value="UniProtKB-UniRule"/>
</dbReference>
<evidence type="ECO:0000256" key="13">
    <source>
        <dbReference type="ARBA" id="ARBA00029511"/>
    </source>
</evidence>
<comment type="pathway">
    <text evidence="2 15">Bacterial outer membrane biogenesis; LPS core biosynthesis.</text>
</comment>
<dbReference type="Pfam" id="PF06293">
    <property type="entry name" value="Kdo"/>
    <property type="match status" value="1"/>
</dbReference>
<dbReference type="Proteomes" id="UP000092695">
    <property type="component" value="Chromosome"/>
</dbReference>
<proteinExistence type="inferred from homology"/>
<keyword evidence="12 15" id="KW-0472">Membrane</keyword>
<keyword evidence="8 15" id="KW-0547">Nucleotide-binding</keyword>
<evidence type="ECO:0000256" key="11">
    <source>
        <dbReference type="ARBA" id="ARBA00022985"/>
    </source>
</evidence>
<evidence type="ECO:0000256" key="15">
    <source>
        <dbReference type="HAMAP-Rule" id="MF_00521"/>
    </source>
</evidence>
<dbReference type="GO" id="GO:0009244">
    <property type="term" value="P:lipopolysaccharide core region biosynthetic process"/>
    <property type="evidence" value="ECO:0007669"/>
    <property type="project" value="UniProtKB-UniRule"/>
</dbReference>
<dbReference type="EMBL" id="CP016268">
    <property type="protein sequence ID" value="ANO50330.1"/>
    <property type="molecule type" value="Genomic_DNA"/>
</dbReference>
<evidence type="ECO:0000256" key="9">
    <source>
        <dbReference type="ARBA" id="ARBA00022777"/>
    </source>
</evidence>
<dbReference type="NCBIfam" id="NF002475">
    <property type="entry name" value="PRK01723.1"/>
    <property type="match status" value="1"/>
</dbReference>
<dbReference type="InterPro" id="IPR011009">
    <property type="entry name" value="Kinase-like_dom_sf"/>
</dbReference>
<accession>A0A193LCR9</accession>
<evidence type="ECO:0000256" key="14">
    <source>
        <dbReference type="ARBA" id="ARBA00034417"/>
    </source>
</evidence>
<dbReference type="OrthoDB" id="6854449at2"/>
<evidence type="ECO:0000256" key="4">
    <source>
        <dbReference type="ARBA" id="ARBA00011988"/>
    </source>
</evidence>
<dbReference type="STRING" id="1548547.BA177_03070"/>
<evidence type="ECO:0000256" key="10">
    <source>
        <dbReference type="ARBA" id="ARBA00022840"/>
    </source>
</evidence>
<evidence type="ECO:0000256" key="5">
    <source>
        <dbReference type="ARBA" id="ARBA00022475"/>
    </source>
</evidence>